<comment type="cofactor">
    <cofactor evidence="1">
        <name>Mg(2+)</name>
        <dbReference type="ChEBI" id="CHEBI:18420"/>
    </cofactor>
</comment>
<organism evidence="8 9">
    <name type="scientific">Toxocara canis</name>
    <name type="common">Canine roundworm</name>
    <dbReference type="NCBI Taxonomy" id="6265"/>
    <lineage>
        <taxon>Eukaryota</taxon>
        <taxon>Metazoa</taxon>
        <taxon>Ecdysozoa</taxon>
        <taxon>Nematoda</taxon>
        <taxon>Chromadorea</taxon>
        <taxon>Rhabditida</taxon>
        <taxon>Spirurina</taxon>
        <taxon>Ascaridomorpha</taxon>
        <taxon>Ascaridoidea</taxon>
        <taxon>Toxocaridae</taxon>
        <taxon>Toxocara</taxon>
    </lineage>
</organism>
<dbReference type="OrthoDB" id="10249382at2759"/>
<dbReference type="AlphaFoldDB" id="A0A0B2UQL5"/>
<evidence type="ECO:0000256" key="6">
    <source>
        <dbReference type="RuleBase" id="RU000352"/>
    </source>
</evidence>
<dbReference type="OMA" id="HVNIDIR"/>
<dbReference type="GO" id="GO:0005874">
    <property type="term" value="C:microtubule"/>
    <property type="evidence" value="ECO:0007669"/>
    <property type="project" value="UniProtKB-KW"/>
</dbReference>
<dbReference type="InterPro" id="IPR000217">
    <property type="entry name" value="Tubulin"/>
</dbReference>
<dbReference type="GO" id="GO:0007017">
    <property type="term" value="P:microtubule-based process"/>
    <property type="evidence" value="ECO:0007669"/>
    <property type="project" value="InterPro"/>
</dbReference>
<dbReference type="InterPro" id="IPR008280">
    <property type="entry name" value="Tub_FtsZ_C"/>
</dbReference>
<dbReference type="STRING" id="6265.A0A0B2UQL5"/>
<comment type="caution">
    <text evidence="8">The sequence shown here is derived from an EMBL/GenBank/DDBJ whole genome shotgun (WGS) entry which is preliminary data.</text>
</comment>
<evidence type="ECO:0000256" key="5">
    <source>
        <dbReference type="ARBA" id="ARBA00023134"/>
    </source>
</evidence>
<keyword evidence="3 6" id="KW-0493">Microtubule</keyword>
<dbReference type="Gene3D" id="3.40.50.1440">
    <property type="entry name" value="Tubulin/FtsZ, GTPase domain"/>
    <property type="match status" value="1"/>
</dbReference>
<dbReference type="SUPFAM" id="SSF52490">
    <property type="entry name" value="Tubulin nucleotide-binding domain-like"/>
    <property type="match status" value="1"/>
</dbReference>
<evidence type="ECO:0000256" key="1">
    <source>
        <dbReference type="ARBA" id="ARBA00001946"/>
    </source>
</evidence>
<dbReference type="GO" id="GO:0003924">
    <property type="term" value="F:GTPase activity"/>
    <property type="evidence" value="ECO:0007669"/>
    <property type="project" value="InterPro"/>
</dbReference>
<sequence length="172" mass="18897">MPKCSQLLYPSQGFQLLHSVGGGTGSGFGALLLEKMKDEYSDRITSTFTVFPSPKVSDVVVEPYNSVMGLNSLILNADHSMCFDNEALHYIATRRTKTKTVGYEGLNALVAMVTAGITSSLRYYGQLNADLRKLAVNMIPFPRLHFLISGIAPLFADGNFNQEIIFVFSFSI</sequence>
<dbReference type="PANTHER" id="PTHR11588">
    <property type="entry name" value="TUBULIN"/>
    <property type="match status" value="1"/>
</dbReference>
<comment type="similarity">
    <text evidence="2 6">Belongs to the tubulin family.</text>
</comment>
<dbReference type="Pfam" id="PF00091">
    <property type="entry name" value="Tubulin"/>
    <property type="match status" value="1"/>
</dbReference>
<evidence type="ECO:0000256" key="2">
    <source>
        <dbReference type="ARBA" id="ARBA00009636"/>
    </source>
</evidence>
<gene>
    <name evidence="8" type="ORF">Tcan_02415</name>
</gene>
<dbReference type="GO" id="GO:0005525">
    <property type="term" value="F:GTP binding"/>
    <property type="evidence" value="ECO:0007669"/>
    <property type="project" value="UniProtKB-UniRule"/>
</dbReference>
<dbReference type="PRINTS" id="PR01163">
    <property type="entry name" value="BETATUBULIN"/>
</dbReference>
<evidence type="ECO:0000313" key="9">
    <source>
        <dbReference type="Proteomes" id="UP000031036"/>
    </source>
</evidence>
<evidence type="ECO:0000256" key="3">
    <source>
        <dbReference type="ARBA" id="ARBA00022701"/>
    </source>
</evidence>
<dbReference type="InterPro" id="IPR017975">
    <property type="entry name" value="Tubulin_CS"/>
</dbReference>
<keyword evidence="9" id="KW-1185">Reference proteome</keyword>
<reference evidence="8 9" key="1">
    <citation type="submission" date="2014-11" db="EMBL/GenBank/DDBJ databases">
        <title>Genetic blueprint of the zoonotic pathogen Toxocara canis.</title>
        <authorList>
            <person name="Zhu X.-Q."/>
            <person name="Korhonen P.K."/>
            <person name="Cai H."/>
            <person name="Young N.D."/>
            <person name="Nejsum P."/>
            <person name="von Samson-Himmelstjerna G."/>
            <person name="Boag P.R."/>
            <person name="Tan P."/>
            <person name="Li Q."/>
            <person name="Min J."/>
            <person name="Yang Y."/>
            <person name="Wang X."/>
            <person name="Fang X."/>
            <person name="Hall R.S."/>
            <person name="Hofmann A."/>
            <person name="Sternberg P.W."/>
            <person name="Jex A.R."/>
            <person name="Gasser R.B."/>
        </authorList>
    </citation>
    <scope>NUCLEOTIDE SEQUENCE [LARGE SCALE GENOMIC DNA]</scope>
    <source>
        <strain evidence="8">PN_DK_2014</strain>
    </source>
</reference>
<feature type="domain" description="Tubulin/FtsZ GTPase" evidence="7">
    <location>
        <begin position="1"/>
        <end position="125"/>
    </location>
</feature>
<name>A0A0B2UQL5_TOXCA</name>
<dbReference type="SMART" id="SM00864">
    <property type="entry name" value="Tubulin"/>
    <property type="match status" value="1"/>
</dbReference>
<dbReference type="GO" id="GO:0005200">
    <property type="term" value="F:structural constituent of cytoskeleton"/>
    <property type="evidence" value="ECO:0007669"/>
    <property type="project" value="InterPro"/>
</dbReference>
<dbReference type="PROSITE" id="PS00227">
    <property type="entry name" value="TUBULIN"/>
    <property type="match status" value="1"/>
</dbReference>
<evidence type="ECO:0000256" key="4">
    <source>
        <dbReference type="ARBA" id="ARBA00022741"/>
    </source>
</evidence>
<accession>A0A0B2UQL5</accession>
<dbReference type="PRINTS" id="PR01161">
    <property type="entry name" value="TUBULIN"/>
</dbReference>
<dbReference type="InterPro" id="IPR036525">
    <property type="entry name" value="Tubulin/FtsZ_GTPase_sf"/>
</dbReference>
<dbReference type="SUPFAM" id="SSF55307">
    <property type="entry name" value="Tubulin C-terminal domain-like"/>
    <property type="match status" value="1"/>
</dbReference>
<dbReference type="InterPro" id="IPR003008">
    <property type="entry name" value="Tubulin_FtsZ_GTPase"/>
</dbReference>
<evidence type="ECO:0000259" key="7">
    <source>
        <dbReference type="SMART" id="SM00864"/>
    </source>
</evidence>
<dbReference type="InterPro" id="IPR002453">
    <property type="entry name" value="Beta_tubulin"/>
</dbReference>
<keyword evidence="5 6" id="KW-0342">GTP-binding</keyword>
<proteinExistence type="inferred from homology"/>
<keyword evidence="4 6" id="KW-0547">Nucleotide-binding</keyword>
<protein>
    <recommendedName>
        <fullName evidence="6">Tubulin beta chain</fullName>
    </recommendedName>
</protein>
<dbReference type="Proteomes" id="UP000031036">
    <property type="component" value="Unassembled WGS sequence"/>
</dbReference>
<evidence type="ECO:0000313" key="8">
    <source>
        <dbReference type="EMBL" id="KHN71210.1"/>
    </source>
</evidence>
<comment type="function">
    <text evidence="6">Tubulin is the major constituent of microtubules, a cylinder consisting of laterally associated linear protofilaments composed of alpha- and beta-tubulin heterodimers. Microtubules grow by the addition of GTP-tubulin dimers to the microtubule end, where a stabilizing cap forms. Below the cap, tubulin dimers are in GDP-bound state, owing to GTPase activity of alpha-tubulin.</text>
</comment>
<comment type="subunit">
    <text evidence="6">Dimer of alpha and beta chains. A typical microtubule is a hollow water-filled tube with an outer diameter of 25 nm and an inner diameter of 15 nM. Alpha-beta heterodimers associate head-to-tail to form protofilaments running lengthwise along the microtubule wall with the beta-tubulin subunit facing the microtubule plus end conferring a structural polarity. Microtubules usually have 13 protofilaments but different protofilament numbers can be found in some organisms and specialized cells.</text>
</comment>
<dbReference type="EMBL" id="JPKZ01022566">
    <property type="protein sequence ID" value="KHN71210.1"/>
    <property type="molecule type" value="Genomic_DNA"/>
</dbReference>